<proteinExistence type="predicted"/>
<dbReference type="EMBL" id="JAOQJQ010000010">
    <property type="protein sequence ID" value="MCU6763770.1"/>
    <property type="molecule type" value="Genomic_DNA"/>
</dbReference>
<evidence type="ECO:0000313" key="2">
    <source>
        <dbReference type="Proteomes" id="UP001652442"/>
    </source>
</evidence>
<reference evidence="1 2" key="1">
    <citation type="journal article" date="2021" name="ISME Commun">
        <title>Automated analysis of genomic sequences facilitates high-throughput and comprehensive description of bacteria.</title>
        <authorList>
            <person name="Hitch T.C.A."/>
        </authorList>
    </citation>
    <scope>NUCLEOTIDE SEQUENCE [LARGE SCALE GENOMIC DNA]</scope>
    <source>
        <strain evidence="1 2">Sanger_109</strain>
    </source>
</reference>
<organism evidence="1 2">
    <name type="scientific">Brotonthovivens ammoniilytica</name>
    <dbReference type="NCBI Taxonomy" id="2981725"/>
    <lineage>
        <taxon>Bacteria</taxon>
        <taxon>Bacillati</taxon>
        <taxon>Bacillota</taxon>
        <taxon>Clostridia</taxon>
        <taxon>Lachnospirales</taxon>
        <taxon>Lachnospiraceae</taxon>
        <taxon>Brotonthovivens</taxon>
    </lineage>
</organism>
<gene>
    <name evidence="1" type="ORF">OCV88_15805</name>
</gene>
<accession>A0ABT2TNH6</accession>
<evidence type="ECO:0000313" key="1">
    <source>
        <dbReference type="EMBL" id="MCU6763770.1"/>
    </source>
</evidence>
<dbReference type="RefSeq" id="WP_158426409.1">
    <property type="nucleotide sequence ID" value="NZ_JAOQJQ010000010.1"/>
</dbReference>
<keyword evidence="2" id="KW-1185">Reference proteome</keyword>
<sequence>MKQTYTANSGQTFTPELESVFTQTVPYTKAPDLPSKEGGYQFHKKWQDSDYIMIGNDEVKFLEDVTPQMIDWFFANMEKAYYLWAPGEHLGFQWEAAPNEVGYEGSTEYIFETNHFLPVHMKRIGMENYPFTECAQHCWIADGTFGDTGYGMRLIHMYEQMEGGTKWITIKLAKKSELAWIQNYRSKADPKKTLEHNEYEAGRFRDFLPAIYDLWKDHPNPYQNITFDLRTCKNSDGTWSHVSDNKPIISHINSK</sequence>
<dbReference type="Proteomes" id="UP001652442">
    <property type="component" value="Unassembled WGS sequence"/>
</dbReference>
<comment type="caution">
    <text evidence="1">The sequence shown here is derived from an EMBL/GenBank/DDBJ whole genome shotgun (WGS) entry which is preliminary data.</text>
</comment>
<protein>
    <submittedName>
        <fullName evidence="1">Uncharacterized protein</fullName>
    </submittedName>
</protein>
<name>A0ABT2TNH6_9FIRM</name>